<evidence type="ECO:0000313" key="3">
    <source>
        <dbReference type="Proteomes" id="UP000248132"/>
    </source>
</evidence>
<feature type="compositionally biased region" description="Basic and acidic residues" evidence="1">
    <location>
        <begin position="22"/>
        <end position="42"/>
    </location>
</feature>
<reference evidence="2 3" key="1">
    <citation type="submission" date="2018-06" db="EMBL/GenBank/DDBJ databases">
        <title>Genomic Encyclopedia of Type Strains, Phase I: the one thousand microbial genomes (KMG-I) project.</title>
        <authorList>
            <person name="Kyrpides N."/>
        </authorList>
    </citation>
    <scope>NUCLEOTIDE SEQUENCE [LARGE SCALE GENOMIC DNA]</scope>
    <source>
        <strain evidence="2 3">DSM 19573</strain>
    </source>
</reference>
<keyword evidence="3" id="KW-1185">Reference proteome</keyword>
<feature type="compositionally biased region" description="Polar residues" evidence="1">
    <location>
        <begin position="44"/>
        <end position="54"/>
    </location>
</feature>
<organism evidence="2 3">
    <name type="scientific">Ruminiclostridium sufflavum DSM 19573</name>
    <dbReference type="NCBI Taxonomy" id="1121337"/>
    <lineage>
        <taxon>Bacteria</taxon>
        <taxon>Bacillati</taxon>
        <taxon>Bacillota</taxon>
        <taxon>Clostridia</taxon>
        <taxon>Eubacteriales</taxon>
        <taxon>Oscillospiraceae</taxon>
        <taxon>Ruminiclostridium</taxon>
    </lineage>
</organism>
<dbReference type="RefSeq" id="WP_165835556.1">
    <property type="nucleotide sequence ID" value="NZ_QKMR01000014.1"/>
</dbReference>
<proteinExistence type="predicted"/>
<name>A0A318XKV0_9FIRM</name>
<comment type="caution">
    <text evidence="2">The sequence shown here is derived from an EMBL/GenBank/DDBJ whole genome shotgun (WGS) entry which is preliminary data.</text>
</comment>
<dbReference type="AlphaFoldDB" id="A0A318XKV0"/>
<feature type="region of interest" description="Disordered" evidence="1">
    <location>
        <begin position="22"/>
        <end position="54"/>
    </location>
</feature>
<accession>A0A318XKV0</accession>
<sequence length="54" mass="6237">MTKTDVLDDIIELLIKKAAEDERQKHDLKKRSNELARGEKENGVYSSSSYRKQA</sequence>
<gene>
    <name evidence="2" type="ORF">LY28_02381</name>
</gene>
<dbReference type="EMBL" id="QKMR01000014">
    <property type="protein sequence ID" value="PYG87003.1"/>
    <property type="molecule type" value="Genomic_DNA"/>
</dbReference>
<evidence type="ECO:0000256" key="1">
    <source>
        <dbReference type="SAM" id="MobiDB-lite"/>
    </source>
</evidence>
<protein>
    <submittedName>
        <fullName evidence="2">Uncharacterized protein</fullName>
    </submittedName>
</protein>
<evidence type="ECO:0000313" key="2">
    <source>
        <dbReference type="EMBL" id="PYG87003.1"/>
    </source>
</evidence>
<dbReference type="Proteomes" id="UP000248132">
    <property type="component" value="Unassembled WGS sequence"/>
</dbReference>